<dbReference type="KEGG" id="pspc:Strain318_000153"/>
<evidence type="ECO:0000313" key="4">
    <source>
        <dbReference type="Proteomes" id="UP001229955"/>
    </source>
</evidence>
<sequence>MSEREAGHGWGSDFPEFRSTPARSIRERLERFLGVASPEQIRAWDDSIPPLQREVDKALLRDTLAATYSTILEYELPMESRRPDVILLVGAAVVVLELKGKSEPTIADLDQVSAYARDLRCYHRECESRSVIPVLVPTRARGYAGSIEGVHVAGPDALDDLVSRFVRDIAGDPVPRDRFLAESAYRPLPTLVEAARELMSSGTLRSIHRAKAATDPCVNEISSIIHTAALTKSRHLVLVTGVPGAGKTLVGLRTVHAHFLDDLAVARGREKPSAPAVFLSGNGPLVEVLQYELKQAGGDGKTFVRGVKDYVKKYSRNRESRPPEHVLVFDEAQRAFDAAKMADSHDGAVTGSEPEQFIEFAERIPDWCVVVALIGSGQEINTGEEGGVGQWRLALEKSSRGAEWTIHSPPALADEMRSHSVTSEFKYALNLDRELRFHAATDLHKLVADVLSDAEPSDELGRRLEADGYRLRITRELETAKRYLRERYSDDPQARYGLLASARDKSLSNFGIPNEFQATKALKHGPWYGDAEDAPGGRSCRRLESCVTEFGAQGLELDASLLAWGTDLLFERGRWSDRRARGYKRGALVHDPLRLRINAYRVLMTRGRDALVLWIPPLSELDQTWQRLSASGFRGL</sequence>
<dbReference type="EMBL" id="CP130612">
    <property type="protein sequence ID" value="WKW10920.1"/>
    <property type="molecule type" value="Genomic_DNA"/>
</dbReference>
<dbReference type="EMBL" id="CP130613">
    <property type="protein sequence ID" value="WKW13829.1"/>
    <property type="molecule type" value="Genomic_DNA"/>
</dbReference>
<dbReference type="InterPro" id="IPR018647">
    <property type="entry name" value="SLFN_3-like_DNA/RNA_helicase"/>
</dbReference>
<organism evidence="3 4">
    <name type="scientific">Pseudogemmatithrix spongiicola</name>
    <dbReference type="NCBI Taxonomy" id="3062599"/>
    <lineage>
        <taxon>Bacteria</taxon>
        <taxon>Pseudomonadati</taxon>
        <taxon>Gemmatimonadota</taxon>
        <taxon>Gemmatimonadia</taxon>
        <taxon>Gemmatimonadales</taxon>
        <taxon>Gemmatimonadaceae</taxon>
        <taxon>Pseudogemmatithrix</taxon>
    </lineage>
</organism>
<keyword evidence="4" id="KW-1185">Reference proteome</keyword>
<accession>A0AA49Q6M5</accession>
<protein>
    <submittedName>
        <fullName evidence="3">DUF2075 domain-containing protein</fullName>
    </submittedName>
</protein>
<feature type="domain" description="Schlafen group 3-like DNA/RNA helicase" evidence="1">
    <location>
        <begin position="234"/>
        <end position="616"/>
    </location>
</feature>
<gene>
    <name evidence="2" type="ORF">Strain138_000153</name>
    <name evidence="3" type="ORF">Strain318_000153</name>
</gene>
<accession>A0AA49Q462</accession>
<name>A0AA49Q6M5_9BACT</name>
<dbReference type="Proteomes" id="UP001229955">
    <property type="component" value="Chromosome"/>
</dbReference>
<evidence type="ECO:0000313" key="2">
    <source>
        <dbReference type="EMBL" id="WKW10920.1"/>
    </source>
</evidence>
<evidence type="ECO:0000313" key="3">
    <source>
        <dbReference type="EMBL" id="WKW13829.1"/>
    </source>
</evidence>
<reference evidence="3" key="1">
    <citation type="submission" date="2023-07" db="EMBL/GenBank/DDBJ databases">
        <authorList>
            <person name="Haufschild T."/>
            <person name="Kallscheuer N."/>
            <person name="Hammer J."/>
            <person name="Kohn T."/>
            <person name="Kabuu M."/>
            <person name="Jogler M."/>
            <person name="Wohfarth N."/>
            <person name="Heuer A."/>
            <person name="Rohde M."/>
            <person name="van Teeseling M.C.F."/>
            <person name="Jogler C."/>
        </authorList>
    </citation>
    <scope>NUCLEOTIDE SEQUENCE</scope>
    <source>
        <strain evidence="2">Strain 138</strain>
        <strain evidence="3">Strain 318</strain>
    </source>
</reference>
<dbReference type="AlphaFoldDB" id="A0AA49Q6M5"/>
<dbReference type="RefSeq" id="WP_367886631.1">
    <property type="nucleotide sequence ID" value="NZ_CP130612.1"/>
</dbReference>
<evidence type="ECO:0000259" key="1">
    <source>
        <dbReference type="Pfam" id="PF09848"/>
    </source>
</evidence>
<dbReference type="Pfam" id="PF09848">
    <property type="entry name" value="SLFN-g3_helicase"/>
    <property type="match status" value="1"/>
</dbReference>
<proteinExistence type="predicted"/>
<dbReference type="InterPro" id="IPR027417">
    <property type="entry name" value="P-loop_NTPase"/>
</dbReference>
<dbReference type="SUPFAM" id="SSF52540">
    <property type="entry name" value="P-loop containing nucleoside triphosphate hydrolases"/>
    <property type="match status" value="1"/>
</dbReference>